<comment type="caution">
    <text evidence="3">The sequence shown here is derived from an EMBL/GenBank/DDBJ whole genome shotgun (WGS) entry which is preliminary data.</text>
</comment>
<dbReference type="Proteomes" id="UP000741863">
    <property type="component" value="Unassembled WGS sequence"/>
</dbReference>
<name>A0ABS2PC79_9BACL</name>
<dbReference type="EMBL" id="JAFBEC010000005">
    <property type="protein sequence ID" value="MBM7633037.1"/>
    <property type="molecule type" value="Genomic_DNA"/>
</dbReference>
<reference evidence="3 4" key="1">
    <citation type="submission" date="2021-01" db="EMBL/GenBank/DDBJ databases">
        <title>Genomic Encyclopedia of Type Strains, Phase IV (KMG-IV): sequencing the most valuable type-strain genomes for metagenomic binning, comparative biology and taxonomic classification.</title>
        <authorList>
            <person name="Goeker M."/>
        </authorList>
    </citation>
    <scope>NUCLEOTIDE SEQUENCE [LARGE SCALE GENOMIC DNA]</scope>
    <source>
        <strain evidence="3 4">DSM 25540</strain>
    </source>
</reference>
<evidence type="ECO:0000256" key="1">
    <source>
        <dbReference type="ARBA" id="ARBA00022723"/>
    </source>
</evidence>
<gene>
    <name evidence="3" type="ORF">JOD17_002131</name>
</gene>
<feature type="domain" description="Cupin type-2" evidence="2">
    <location>
        <begin position="46"/>
        <end position="114"/>
    </location>
</feature>
<dbReference type="InterPro" id="IPR011051">
    <property type="entry name" value="RmlC_Cupin_sf"/>
</dbReference>
<dbReference type="RefSeq" id="WP_204697539.1">
    <property type="nucleotide sequence ID" value="NZ_JAFBEC010000005.1"/>
</dbReference>
<dbReference type="Gene3D" id="2.60.120.10">
    <property type="entry name" value="Jelly Rolls"/>
    <property type="match status" value="1"/>
</dbReference>
<dbReference type="SUPFAM" id="SSF51182">
    <property type="entry name" value="RmlC-like cupins"/>
    <property type="match status" value="1"/>
</dbReference>
<dbReference type="InterPro" id="IPR051610">
    <property type="entry name" value="GPI/OXD"/>
</dbReference>
<keyword evidence="1" id="KW-0479">Metal-binding</keyword>
<dbReference type="PANTHER" id="PTHR35848">
    <property type="entry name" value="OXALATE-BINDING PROTEIN"/>
    <property type="match status" value="1"/>
</dbReference>
<evidence type="ECO:0000259" key="2">
    <source>
        <dbReference type="Pfam" id="PF07883"/>
    </source>
</evidence>
<dbReference type="InterPro" id="IPR014710">
    <property type="entry name" value="RmlC-like_jellyroll"/>
</dbReference>
<accession>A0ABS2PC79</accession>
<sequence>MKQASVNTYESLEWNKFTEHIDVYNQEIFSAEEANNIQVNVSSILREHLKPGGQVVPHYHSVAEVIHITTGEVELLKNGEWVPYQAGDTFIIPKEVVHSVRNVGNKPSEQISVFLPVEDTTTDNSFFDTVLVESETSV</sequence>
<protein>
    <submittedName>
        <fullName evidence="3">Quercetin dioxygenase-like cupin family protein</fullName>
    </submittedName>
</protein>
<organism evidence="3 4">
    <name type="scientific">Geomicrobium sediminis</name>
    <dbReference type="NCBI Taxonomy" id="1347788"/>
    <lineage>
        <taxon>Bacteria</taxon>
        <taxon>Bacillati</taxon>
        <taxon>Bacillota</taxon>
        <taxon>Bacilli</taxon>
        <taxon>Bacillales</taxon>
        <taxon>Geomicrobium</taxon>
    </lineage>
</organism>
<evidence type="ECO:0000313" key="4">
    <source>
        <dbReference type="Proteomes" id="UP000741863"/>
    </source>
</evidence>
<dbReference type="InterPro" id="IPR013096">
    <property type="entry name" value="Cupin_2"/>
</dbReference>
<evidence type="ECO:0000313" key="3">
    <source>
        <dbReference type="EMBL" id="MBM7633037.1"/>
    </source>
</evidence>
<keyword evidence="4" id="KW-1185">Reference proteome</keyword>
<proteinExistence type="predicted"/>
<dbReference type="PANTHER" id="PTHR35848:SF6">
    <property type="entry name" value="CUPIN TYPE-2 DOMAIN-CONTAINING PROTEIN"/>
    <property type="match status" value="1"/>
</dbReference>
<dbReference type="Pfam" id="PF07883">
    <property type="entry name" value="Cupin_2"/>
    <property type="match status" value="1"/>
</dbReference>